<feature type="transmembrane region" description="Helical" evidence="10">
    <location>
        <begin position="211"/>
        <end position="231"/>
    </location>
</feature>
<protein>
    <recommendedName>
        <fullName evidence="11">G-protein coupled receptors family 1 profile domain-containing protein</fullName>
    </recommendedName>
</protein>
<evidence type="ECO:0000256" key="1">
    <source>
        <dbReference type="ARBA" id="ARBA00004651"/>
    </source>
</evidence>
<evidence type="ECO:0000256" key="7">
    <source>
        <dbReference type="ARBA" id="ARBA00023136"/>
    </source>
</evidence>
<evidence type="ECO:0000256" key="6">
    <source>
        <dbReference type="ARBA" id="ARBA00023040"/>
    </source>
</evidence>
<feature type="transmembrane region" description="Helical" evidence="10">
    <location>
        <begin position="83"/>
        <end position="102"/>
    </location>
</feature>
<keyword evidence="5 10" id="KW-1133">Transmembrane helix</keyword>
<reference evidence="12" key="1">
    <citation type="submission" date="2023-07" db="EMBL/GenBank/DDBJ databases">
        <authorList>
            <person name="Stuckert A."/>
        </authorList>
    </citation>
    <scope>NUCLEOTIDE SEQUENCE</scope>
</reference>
<keyword evidence="3 10" id="KW-0812">Transmembrane</keyword>
<feature type="transmembrane region" description="Helical" evidence="10">
    <location>
        <begin position="179"/>
        <end position="196"/>
    </location>
</feature>
<dbReference type="InterPro" id="IPR017452">
    <property type="entry name" value="GPCR_Rhodpsn_7TM"/>
</dbReference>
<dbReference type="PRINTS" id="PR00237">
    <property type="entry name" value="GPCRRHODOPSN"/>
</dbReference>
<dbReference type="PROSITE" id="PS50262">
    <property type="entry name" value="G_PROTEIN_RECEP_F1_2"/>
    <property type="match status" value="1"/>
</dbReference>
<evidence type="ECO:0000313" key="13">
    <source>
        <dbReference type="Proteomes" id="UP001176940"/>
    </source>
</evidence>
<feature type="domain" description="G-protein coupled receptors family 1 profile" evidence="11">
    <location>
        <begin position="1"/>
        <end position="232"/>
    </location>
</feature>
<proteinExistence type="predicted"/>
<feature type="transmembrane region" description="Helical" evidence="10">
    <location>
        <begin position="137"/>
        <end position="158"/>
    </location>
</feature>
<comment type="subcellular location">
    <subcellularLocation>
        <location evidence="1">Cell membrane</location>
        <topology evidence="1">Multi-pass membrane protein</topology>
    </subcellularLocation>
</comment>
<feature type="transmembrane region" description="Helical" evidence="10">
    <location>
        <begin position="43"/>
        <end position="62"/>
    </location>
</feature>
<comment type="caution">
    <text evidence="12">The sequence shown here is derived from an EMBL/GenBank/DDBJ whole genome shotgun (WGS) entry which is preliminary data.</text>
</comment>
<keyword evidence="2" id="KW-1003">Cell membrane</keyword>
<evidence type="ECO:0000256" key="3">
    <source>
        <dbReference type="ARBA" id="ARBA00022692"/>
    </source>
</evidence>
<dbReference type="InterPro" id="IPR050516">
    <property type="entry name" value="Olfactory_GPCR"/>
</dbReference>
<keyword evidence="8" id="KW-0675">Receptor</keyword>
<keyword evidence="13" id="KW-1185">Reference proteome</keyword>
<dbReference type="EMBL" id="CAUEEQ010018527">
    <property type="protein sequence ID" value="CAJ0940925.1"/>
    <property type="molecule type" value="Genomic_DNA"/>
</dbReference>
<evidence type="ECO:0000313" key="12">
    <source>
        <dbReference type="EMBL" id="CAJ0940925.1"/>
    </source>
</evidence>
<sequence length="250" mass="28660">MYLFFCNLSVIDICYTTVIIPKLLHILLSGNGLISFTQCFTQMFFFFIGAGVEDILFFAMGFDRYVVICHPLSYHRILNKKTCVLIVVGIWISALVNSSLFICFLNKMPFDKVVTIQNIFCDPVDVFNASDGGSGGFYNLFYVELVLFGFFPLFCNVLSYVRIIRVILRIKSKEGRRKTFSACLSHLIVMITYYSAGTMEYMMPFSDDRVIINQILSAFYTTVVPMVNPLIYSLRSSEILKALQRLLRIK</sequence>
<dbReference type="PANTHER" id="PTHR26452">
    <property type="entry name" value="OLFACTORY RECEPTOR"/>
    <property type="match status" value="1"/>
</dbReference>
<keyword evidence="4" id="KW-0552">Olfaction</keyword>
<accession>A0ABN9LJQ0</accession>
<dbReference type="InterPro" id="IPR000725">
    <property type="entry name" value="Olfact_rcpt"/>
</dbReference>
<organism evidence="12 13">
    <name type="scientific">Ranitomeya imitator</name>
    <name type="common">mimic poison frog</name>
    <dbReference type="NCBI Taxonomy" id="111125"/>
    <lineage>
        <taxon>Eukaryota</taxon>
        <taxon>Metazoa</taxon>
        <taxon>Chordata</taxon>
        <taxon>Craniata</taxon>
        <taxon>Vertebrata</taxon>
        <taxon>Euteleostomi</taxon>
        <taxon>Amphibia</taxon>
        <taxon>Batrachia</taxon>
        <taxon>Anura</taxon>
        <taxon>Neobatrachia</taxon>
        <taxon>Hyloidea</taxon>
        <taxon>Dendrobatidae</taxon>
        <taxon>Dendrobatinae</taxon>
        <taxon>Ranitomeya</taxon>
    </lineage>
</organism>
<evidence type="ECO:0000256" key="8">
    <source>
        <dbReference type="ARBA" id="ARBA00023170"/>
    </source>
</evidence>
<dbReference type="PRINTS" id="PR00245">
    <property type="entry name" value="OLFACTORYR"/>
</dbReference>
<evidence type="ECO:0000259" key="11">
    <source>
        <dbReference type="PROSITE" id="PS50262"/>
    </source>
</evidence>
<keyword evidence="7 10" id="KW-0472">Membrane</keyword>
<dbReference type="SUPFAM" id="SSF81321">
    <property type="entry name" value="Family A G protein-coupled receptor-like"/>
    <property type="match status" value="1"/>
</dbReference>
<evidence type="ECO:0000256" key="10">
    <source>
        <dbReference type="SAM" id="Phobius"/>
    </source>
</evidence>
<evidence type="ECO:0000256" key="5">
    <source>
        <dbReference type="ARBA" id="ARBA00022989"/>
    </source>
</evidence>
<gene>
    <name evidence="12" type="ORF">RIMI_LOCUS9077051</name>
</gene>
<keyword evidence="6" id="KW-0297">G-protein coupled receptor</keyword>
<keyword evidence="4" id="KW-0716">Sensory transduction</keyword>
<dbReference type="InterPro" id="IPR000276">
    <property type="entry name" value="GPCR_Rhodpsn"/>
</dbReference>
<evidence type="ECO:0000256" key="9">
    <source>
        <dbReference type="ARBA" id="ARBA00023224"/>
    </source>
</evidence>
<keyword evidence="9" id="KW-0807">Transducer</keyword>
<evidence type="ECO:0000256" key="2">
    <source>
        <dbReference type="ARBA" id="ARBA00022475"/>
    </source>
</evidence>
<dbReference type="Pfam" id="PF13853">
    <property type="entry name" value="7tm_4"/>
    <property type="match status" value="1"/>
</dbReference>
<dbReference type="Proteomes" id="UP001176940">
    <property type="component" value="Unassembled WGS sequence"/>
</dbReference>
<evidence type="ECO:0000256" key="4">
    <source>
        <dbReference type="ARBA" id="ARBA00022725"/>
    </source>
</evidence>
<dbReference type="Gene3D" id="1.20.1070.10">
    <property type="entry name" value="Rhodopsin 7-helix transmembrane proteins"/>
    <property type="match status" value="1"/>
</dbReference>
<name>A0ABN9LJQ0_9NEOB</name>